<organism evidence="3 4">
    <name type="scientific">Streptomyces hydrogenans</name>
    <dbReference type="NCBI Taxonomy" id="1873719"/>
    <lineage>
        <taxon>Bacteria</taxon>
        <taxon>Bacillati</taxon>
        <taxon>Actinomycetota</taxon>
        <taxon>Actinomycetes</taxon>
        <taxon>Kitasatosporales</taxon>
        <taxon>Streptomycetaceae</taxon>
        <taxon>Streptomyces</taxon>
    </lineage>
</organism>
<feature type="region of interest" description="Disordered" evidence="1">
    <location>
        <begin position="307"/>
        <end position="380"/>
    </location>
</feature>
<dbReference type="PANTHER" id="PTHR34315">
    <property type="match status" value="1"/>
</dbReference>
<feature type="transmembrane region" description="Helical" evidence="2">
    <location>
        <begin position="26"/>
        <end position="45"/>
    </location>
</feature>
<feature type="compositionally biased region" description="Pro residues" evidence="1">
    <location>
        <begin position="149"/>
        <end position="167"/>
    </location>
</feature>
<sequence length="380" mass="38736">MRANDAPQHDEPDNALVSRLLSRRRVLALSGAAGAVVLGGAGAAAGRGAANSSTLDSVKAAASASSVCMPLTTEQIEGPYYIDYELFRGNVVEDRTGIPLLLVLRAVDSATCKPIRNSAVEIWHCDASGVYSGYTQNGNGGGGGGTPPSSMPSGPPPTDAPTAPPGGPDGGGGGHATPTDNLTWLRGIQMTDHEGFVVFRTVFPGWYAGRAVHIHTKVHTGGSRTSDGYTGGRTCHTGQFYFSEDSVKATADSAPYSANTMTRMTLDQDFLYPGTGAQGGLLELLYDSRHIEHGVIGYITMAVDPNATNDGAGAPAPSPPRPPRPPPPDCNHHAAARDGSGGPDTPQCPGQSAPPATARPGTAALGASSGALAPLLAPGP</sequence>
<dbReference type="Gene3D" id="2.60.130.10">
    <property type="entry name" value="Aromatic compound dioxygenase"/>
    <property type="match status" value="1"/>
</dbReference>
<dbReference type="PANTHER" id="PTHR34315:SF1">
    <property type="entry name" value="INTRADIOL RING-CLEAVAGE DIOXYGENASES DOMAIN-CONTAINING PROTEIN-RELATED"/>
    <property type="match status" value="1"/>
</dbReference>
<evidence type="ECO:0000313" key="3">
    <source>
        <dbReference type="EMBL" id="GHI25450.1"/>
    </source>
</evidence>
<gene>
    <name evidence="3" type="ORF">Shyd_68210</name>
</gene>
<name>A0ABQ3PKA3_9ACTN</name>
<dbReference type="Proteomes" id="UP001052739">
    <property type="component" value="Unassembled WGS sequence"/>
</dbReference>
<keyword evidence="2" id="KW-0472">Membrane</keyword>
<evidence type="ECO:0000256" key="2">
    <source>
        <dbReference type="SAM" id="Phobius"/>
    </source>
</evidence>
<dbReference type="CDD" id="cd03457">
    <property type="entry name" value="intradiol_dioxygenase_like"/>
    <property type="match status" value="1"/>
</dbReference>
<dbReference type="PROSITE" id="PS51318">
    <property type="entry name" value="TAT"/>
    <property type="match status" value="1"/>
</dbReference>
<keyword evidence="4" id="KW-1185">Reference proteome</keyword>
<keyword evidence="2" id="KW-0812">Transmembrane</keyword>
<evidence type="ECO:0000313" key="4">
    <source>
        <dbReference type="Proteomes" id="UP001052739"/>
    </source>
</evidence>
<dbReference type="InterPro" id="IPR006311">
    <property type="entry name" value="TAT_signal"/>
</dbReference>
<evidence type="ECO:0000256" key="1">
    <source>
        <dbReference type="SAM" id="MobiDB-lite"/>
    </source>
</evidence>
<comment type="caution">
    <text evidence="3">The sequence shown here is derived from an EMBL/GenBank/DDBJ whole genome shotgun (WGS) entry which is preliminary data.</text>
</comment>
<reference evidence="3" key="1">
    <citation type="submission" date="2024-05" db="EMBL/GenBank/DDBJ databases">
        <title>Whole genome shotgun sequence of Streptomyces hydrogenans NBRC 13475.</title>
        <authorList>
            <person name="Komaki H."/>
            <person name="Tamura T."/>
        </authorList>
    </citation>
    <scope>NUCLEOTIDE SEQUENCE</scope>
    <source>
        <strain evidence="3">NBRC 13475</strain>
    </source>
</reference>
<keyword evidence="2" id="KW-1133">Transmembrane helix</keyword>
<dbReference type="SUPFAM" id="SSF49482">
    <property type="entry name" value="Aromatic compound dioxygenase"/>
    <property type="match status" value="1"/>
</dbReference>
<feature type="compositionally biased region" description="Pro residues" evidence="1">
    <location>
        <begin position="316"/>
        <end position="329"/>
    </location>
</feature>
<dbReference type="InterPro" id="IPR015889">
    <property type="entry name" value="Intradiol_dOase_core"/>
</dbReference>
<accession>A0ABQ3PKA3</accession>
<feature type="region of interest" description="Disordered" evidence="1">
    <location>
        <begin position="136"/>
        <end position="181"/>
    </location>
</feature>
<feature type="compositionally biased region" description="Low complexity" evidence="1">
    <location>
        <begin position="353"/>
        <end position="380"/>
    </location>
</feature>
<dbReference type="EMBL" id="BNDW01000073">
    <property type="protein sequence ID" value="GHI25450.1"/>
    <property type="molecule type" value="Genomic_DNA"/>
</dbReference>
<evidence type="ECO:0008006" key="5">
    <source>
        <dbReference type="Google" id="ProtNLM"/>
    </source>
</evidence>
<protein>
    <recommendedName>
        <fullName evidence="5">Dioxygenase</fullName>
    </recommendedName>
</protein>
<proteinExistence type="predicted"/>